<dbReference type="EMBL" id="VZBT01000041">
    <property type="protein sequence ID" value="MQO03418.1"/>
    <property type="molecule type" value="Genomic_DNA"/>
</dbReference>
<evidence type="ECO:0000313" key="7">
    <source>
        <dbReference type="Proteomes" id="UP000390763"/>
    </source>
</evidence>
<comment type="catalytic activity">
    <reaction evidence="4">
        <text>N-terminal L-arginyl-[protein] + L-leucyl-tRNA(Leu) = N-terminal L-leucyl-L-arginyl-[protein] + tRNA(Leu) + H(+)</text>
        <dbReference type="Rhea" id="RHEA:50416"/>
        <dbReference type="Rhea" id="RHEA-COMP:9613"/>
        <dbReference type="Rhea" id="RHEA-COMP:9622"/>
        <dbReference type="Rhea" id="RHEA-COMP:12672"/>
        <dbReference type="Rhea" id="RHEA-COMP:12673"/>
        <dbReference type="ChEBI" id="CHEBI:15378"/>
        <dbReference type="ChEBI" id="CHEBI:64719"/>
        <dbReference type="ChEBI" id="CHEBI:78442"/>
        <dbReference type="ChEBI" id="CHEBI:78494"/>
        <dbReference type="ChEBI" id="CHEBI:133044"/>
        <dbReference type="EC" id="2.3.2.6"/>
    </reaction>
</comment>
<reference evidence="6" key="3">
    <citation type="submission" date="2023-10" db="EMBL/GenBank/DDBJ databases">
        <title>Distinct polysaccharide growth profiles of human intestinal Prevotella copri isolates.</title>
        <authorList>
            <person name="Fehlner-Peach H."/>
            <person name="Magnabosco C."/>
            <person name="Raghavan V."/>
            <person name="Scher J.U."/>
            <person name="Tett A."/>
            <person name="Cox L.M."/>
            <person name="Gottsegen C."/>
            <person name="Watters A."/>
            <person name="Wiltshire- Gordon J.D."/>
            <person name="Segata N."/>
            <person name="Bonneau R."/>
            <person name="Littman D.R."/>
        </authorList>
    </citation>
    <scope>NUCLEOTIDE SEQUENCE</scope>
    <source>
        <strain evidence="6">IAK279</strain>
    </source>
</reference>
<dbReference type="NCBIfam" id="TIGR00667">
    <property type="entry name" value="aat"/>
    <property type="match status" value="1"/>
</dbReference>
<dbReference type="GO" id="GO:0005737">
    <property type="term" value="C:cytoplasm"/>
    <property type="evidence" value="ECO:0007669"/>
    <property type="project" value="UniProtKB-SubCell"/>
</dbReference>
<accession>A0AA43ZYR5</accession>
<dbReference type="PANTHER" id="PTHR30098:SF2">
    <property type="entry name" value="LEUCYL_PHENYLALANYL-TRNA--PROTEIN TRANSFERASE"/>
    <property type="match status" value="1"/>
</dbReference>
<evidence type="ECO:0000313" key="6">
    <source>
        <dbReference type="EMBL" id="MQO03418.1"/>
    </source>
</evidence>
<evidence type="ECO:0000256" key="3">
    <source>
        <dbReference type="ARBA" id="ARBA00023315"/>
    </source>
</evidence>
<dbReference type="InterPro" id="IPR042221">
    <property type="entry name" value="Leu/Phe-tRNA_Trfase_N"/>
</dbReference>
<dbReference type="Gene3D" id="3.40.630.70">
    <property type="entry name" value="Leucyl/phenylalanyl-tRNA-protein transferase, C-terminal domain"/>
    <property type="match status" value="1"/>
</dbReference>
<evidence type="ECO:0000256" key="4">
    <source>
        <dbReference type="HAMAP-Rule" id="MF_00688"/>
    </source>
</evidence>
<sequence length="221" mass="25269">MILQIDDTADEIYFPDPHYGDEDGCFAIGGDLSIDRLLLAYSNGIFPWYSFRDQPEILWFCPMKRFVIFPDEIHISHSMRTLMRKGRYSIGINEDFDGVIRGCSKTNGRYWEDGAWLGENIIQAFTALHKQGFAASVEVWDNETDELVGGLYGVTIGKVFIGESMFSRVPSASKIALIFLARYLQEHGGKMIDCQLETPHLKSMGGRYISYEEYMKIMNEE</sequence>
<gene>
    <name evidence="4 5" type="primary">aat</name>
    <name evidence="6" type="ORF">F7D62_04705</name>
    <name evidence="5" type="ORF">ONS98_04175</name>
</gene>
<evidence type="ECO:0000313" key="5">
    <source>
        <dbReference type="EMBL" id="MCW4164430.1"/>
    </source>
</evidence>
<evidence type="ECO:0000256" key="2">
    <source>
        <dbReference type="ARBA" id="ARBA00022679"/>
    </source>
</evidence>
<comment type="catalytic activity">
    <reaction evidence="4">
        <text>L-phenylalanyl-tRNA(Phe) + an N-terminal L-alpha-aminoacyl-[protein] = an N-terminal L-phenylalanyl-L-alpha-aminoacyl-[protein] + tRNA(Phe)</text>
        <dbReference type="Rhea" id="RHEA:43632"/>
        <dbReference type="Rhea" id="RHEA-COMP:9668"/>
        <dbReference type="Rhea" id="RHEA-COMP:9699"/>
        <dbReference type="Rhea" id="RHEA-COMP:10636"/>
        <dbReference type="Rhea" id="RHEA-COMP:10637"/>
        <dbReference type="ChEBI" id="CHEBI:78442"/>
        <dbReference type="ChEBI" id="CHEBI:78531"/>
        <dbReference type="ChEBI" id="CHEBI:78597"/>
        <dbReference type="ChEBI" id="CHEBI:83561"/>
        <dbReference type="EC" id="2.3.2.6"/>
    </reaction>
</comment>
<dbReference type="EMBL" id="JAPDUM010000001">
    <property type="protein sequence ID" value="MCW4164430.1"/>
    <property type="molecule type" value="Genomic_DNA"/>
</dbReference>
<reference evidence="5" key="2">
    <citation type="submission" date="2022-11" db="EMBL/GenBank/DDBJ databases">
        <title>Genomic repertoires linked with pathogenic potency of arthritogenic Prevotella copri isolated from the gut of rheumatoid arthritis patients.</title>
        <authorList>
            <person name="Nii T."/>
            <person name="Maeda Y."/>
            <person name="Motooka D."/>
            <person name="Naito M."/>
            <person name="Matsumoto Y."/>
            <person name="Ogawa T."/>
            <person name="Oguro-Igashira E."/>
            <person name="Kishikawa T."/>
            <person name="Yamashita M."/>
            <person name="Koizumi S."/>
            <person name="Kurakawa T."/>
            <person name="Okumura R."/>
            <person name="Kayama H."/>
            <person name="Murakami M."/>
            <person name="Sakaguchi T."/>
            <person name="Das B."/>
            <person name="Nakamura S."/>
            <person name="Okada Y."/>
            <person name="Kumanogoh A."/>
            <person name="Takeda K."/>
        </authorList>
    </citation>
    <scope>NUCLEOTIDE SEQUENCE</scope>
    <source>
        <strain evidence="5">RA-N001-16</strain>
    </source>
</reference>
<keyword evidence="2 4" id="KW-0808">Transferase</keyword>
<comment type="catalytic activity">
    <reaction evidence="4">
        <text>N-terminal L-lysyl-[protein] + L-leucyl-tRNA(Leu) = N-terminal L-leucyl-L-lysyl-[protein] + tRNA(Leu) + H(+)</text>
        <dbReference type="Rhea" id="RHEA:12340"/>
        <dbReference type="Rhea" id="RHEA-COMP:9613"/>
        <dbReference type="Rhea" id="RHEA-COMP:9622"/>
        <dbReference type="Rhea" id="RHEA-COMP:12670"/>
        <dbReference type="Rhea" id="RHEA-COMP:12671"/>
        <dbReference type="ChEBI" id="CHEBI:15378"/>
        <dbReference type="ChEBI" id="CHEBI:65249"/>
        <dbReference type="ChEBI" id="CHEBI:78442"/>
        <dbReference type="ChEBI" id="CHEBI:78494"/>
        <dbReference type="ChEBI" id="CHEBI:133043"/>
        <dbReference type="EC" id="2.3.2.6"/>
    </reaction>
</comment>
<organism evidence="6 7">
    <name type="scientific">Segatella copri</name>
    <dbReference type="NCBI Taxonomy" id="165179"/>
    <lineage>
        <taxon>Bacteria</taxon>
        <taxon>Pseudomonadati</taxon>
        <taxon>Bacteroidota</taxon>
        <taxon>Bacteroidia</taxon>
        <taxon>Bacteroidales</taxon>
        <taxon>Prevotellaceae</taxon>
        <taxon>Segatella</taxon>
    </lineage>
</organism>
<comment type="caution">
    <text evidence="6">The sequence shown here is derived from an EMBL/GenBank/DDBJ whole genome shotgun (WGS) entry which is preliminary data.</text>
</comment>
<name>A0AA43ZYR5_9BACT</name>
<dbReference type="RefSeq" id="WP_153087762.1">
    <property type="nucleotide sequence ID" value="NZ_CP156891.1"/>
</dbReference>
<dbReference type="EC" id="2.3.2.6" evidence="4"/>
<dbReference type="InterPro" id="IPR042203">
    <property type="entry name" value="Leu/Phe-tRNA_Trfase_C"/>
</dbReference>
<keyword evidence="1 4" id="KW-0963">Cytoplasm</keyword>
<protein>
    <recommendedName>
        <fullName evidence="4">Leucyl/phenylalanyl-tRNA--protein transferase</fullName>
        <ecNumber evidence="4">2.3.2.6</ecNumber>
    </recommendedName>
    <alternativeName>
        <fullName evidence="4">L/F-transferase</fullName>
    </alternativeName>
    <alternativeName>
        <fullName evidence="4">Leucyltransferase</fullName>
    </alternativeName>
    <alternativeName>
        <fullName evidence="4">Phenyalanyltransferase</fullName>
    </alternativeName>
</protein>
<proteinExistence type="inferred from homology"/>
<comment type="similarity">
    <text evidence="4">Belongs to the L/F-transferase family.</text>
</comment>
<dbReference type="PANTHER" id="PTHR30098">
    <property type="entry name" value="LEUCYL/PHENYLALANYL-TRNA--PROTEIN TRANSFERASE"/>
    <property type="match status" value="1"/>
</dbReference>
<reference evidence="7" key="1">
    <citation type="submission" date="2019-09" db="EMBL/GenBank/DDBJ databases">
        <title>Distinct polysaccharide growth profiles of human intestinal Prevotella copri isolates.</title>
        <authorList>
            <person name="Fehlner-Peach H."/>
            <person name="Magnabosco C."/>
            <person name="Raghavan V."/>
            <person name="Scher J.U."/>
            <person name="Tett A."/>
            <person name="Cox L.M."/>
            <person name="Gottsegen C."/>
            <person name="Watters A."/>
            <person name="Wiltshire- Gordon J.D."/>
            <person name="Segata N."/>
            <person name="Bonneau R."/>
            <person name="Littman D.R."/>
        </authorList>
    </citation>
    <scope>NUCLEOTIDE SEQUENCE [LARGE SCALE GENOMIC DNA]</scope>
    <source>
        <strain evidence="7">iAK279</strain>
    </source>
</reference>
<keyword evidence="3 4" id="KW-0012">Acyltransferase</keyword>
<comment type="subcellular location">
    <subcellularLocation>
        <location evidence="4">Cytoplasm</location>
    </subcellularLocation>
</comment>
<dbReference type="SUPFAM" id="SSF55729">
    <property type="entry name" value="Acyl-CoA N-acyltransferases (Nat)"/>
    <property type="match status" value="1"/>
</dbReference>
<evidence type="ECO:0000256" key="1">
    <source>
        <dbReference type="ARBA" id="ARBA00022490"/>
    </source>
</evidence>
<dbReference type="HAMAP" id="MF_00688">
    <property type="entry name" value="Leu_Phe_trans"/>
    <property type="match status" value="1"/>
</dbReference>
<dbReference type="Proteomes" id="UP000390763">
    <property type="component" value="Unassembled WGS sequence"/>
</dbReference>
<comment type="function">
    <text evidence="4">Functions in the N-end rule pathway of protein degradation where it conjugates Leu, Phe and, less efficiently, Met from aminoacyl-tRNAs to the N-termini of proteins containing an N-terminal arginine or lysine.</text>
</comment>
<dbReference type="InterPro" id="IPR016181">
    <property type="entry name" value="Acyl_CoA_acyltransferase"/>
</dbReference>
<dbReference type="Proteomes" id="UP001209476">
    <property type="component" value="Unassembled WGS sequence"/>
</dbReference>
<dbReference type="Gene3D" id="3.30.70.3550">
    <property type="entry name" value="Leucyl/phenylalanyl-tRNA-protein transferase, N-terminal domain"/>
    <property type="match status" value="1"/>
</dbReference>
<dbReference type="GO" id="GO:0030163">
    <property type="term" value="P:protein catabolic process"/>
    <property type="evidence" value="ECO:0007669"/>
    <property type="project" value="UniProtKB-UniRule"/>
</dbReference>
<dbReference type="Pfam" id="PF03588">
    <property type="entry name" value="Leu_Phe_trans"/>
    <property type="match status" value="1"/>
</dbReference>
<dbReference type="InterPro" id="IPR004616">
    <property type="entry name" value="Leu/Phe-tRNA_Trfase"/>
</dbReference>
<dbReference type="AlphaFoldDB" id="A0AA43ZYR5"/>
<dbReference type="GO" id="GO:0008914">
    <property type="term" value="F:leucyl-tRNA--protein transferase activity"/>
    <property type="evidence" value="ECO:0007669"/>
    <property type="project" value="UniProtKB-UniRule"/>
</dbReference>